<evidence type="ECO:0000313" key="3">
    <source>
        <dbReference type="Proteomes" id="UP000299102"/>
    </source>
</evidence>
<name>A0A4C1Y2P7_EUMVA</name>
<feature type="compositionally biased region" description="Polar residues" evidence="1">
    <location>
        <begin position="41"/>
        <end position="55"/>
    </location>
</feature>
<gene>
    <name evidence="2" type="ORF">EVAR_49915_1</name>
</gene>
<organism evidence="2 3">
    <name type="scientific">Eumeta variegata</name>
    <name type="common">Bagworm moth</name>
    <name type="synonym">Eumeta japonica</name>
    <dbReference type="NCBI Taxonomy" id="151549"/>
    <lineage>
        <taxon>Eukaryota</taxon>
        <taxon>Metazoa</taxon>
        <taxon>Ecdysozoa</taxon>
        <taxon>Arthropoda</taxon>
        <taxon>Hexapoda</taxon>
        <taxon>Insecta</taxon>
        <taxon>Pterygota</taxon>
        <taxon>Neoptera</taxon>
        <taxon>Endopterygota</taxon>
        <taxon>Lepidoptera</taxon>
        <taxon>Glossata</taxon>
        <taxon>Ditrysia</taxon>
        <taxon>Tineoidea</taxon>
        <taxon>Psychidae</taxon>
        <taxon>Oiketicinae</taxon>
        <taxon>Eumeta</taxon>
    </lineage>
</organism>
<reference evidence="2 3" key="1">
    <citation type="journal article" date="2019" name="Commun. Biol.">
        <title>The bagworm genome reveals a unique fibroin gene that provides high tensile strength.</title>
        <authorList>
            <person name="Kono N."/>
            <person name="Nakamura H."/>
            <person name="Ohtoshi R."/>
            <person name="Tomita M."/>
            <person name="Numata K."/>
            <person name="Arakawa K."/>
        </authorList>
    </citation>
    <scope>NUCLEOTIDE SEQUENCE [LARGE SCALE GENOMIC DNA]</scope>
</reference>
<protein>
    <submittedName>
        <fullName evidence="2">Uncharacterized protein</fullName>
    </submittedName>
</protein>
<dbReference type="Proteomes" id="UP000299102">
    <property type="component" value="Unassembled WGS sequence"/>
</dbReference>
<evidence type="ECO:0000256" key="1">
    <source>
        <dbReference type="SAM" id="MobiDB-lite"/>
    </source>
</evidence>
<evidence type="ECO:0000313" key="2">
    <source>
        <dbReference type="EMBL" id="GBP69663.1"/>
    </source>
</evidence>
<comment type="caution">
    <text evidence="2">The sequence shown here is derived from an EMBL/GenBank/DDBJ whole genome shotgun (WGS) entry which is preliminary data.</text>
</comment>
<feature type="compositionally biased region" description="Low complexity" evidence="1">
    <location>
        <begin position="67"/>
        <end position="76"/>
    </location>
</feature>
<dbReference type="EMBL" id="BGZK01001048">
    <property type="protein sequence ID" value="GBP69663.1"/>
    <property type="molecule type" value="Genomic_DNA"/>
</dbReference>
<feature type="compositionally biased region" description="Basic and acidic residues" evidence="1">
    <location>
        <begin position="8"/>
        <end position="33"/>
    </location>
</feature>
<keyword evidence="3" id="KW-1185">Reference proteome</keyword>
<feature type="region of interest" description="Disordered" evidence="1">
    <location>
        <begin position="1"/>
        <end position="76"/>
    </location>
</feature>
<sequence length="87" mass="9504">MWRKKPISVKDPEDEVGVKSKEGMDKPEKRGQKEGYLICATSAQSRTNMGRSESNILRERRAGAGEGASSAPPAPARYYAAATQSYL</sequence>
<accession>A0A4C1Y2P7</accession>
<proteinExistence type="predicted"/>
<dbReference type="AlphaFoldDB" id="A0A4C1Y2P7"/>